<keyword evidence="2" id="KW-1133">Transmembrane helix</keyword>
<organism evidence="3 4">
    <name type="scientific">Alkalimonas amylolytica</name>
    <dbReference type="NCBI Taxonomy" id="152573"/>
    <lineage>
        <taxon>Bacteria</taxon>
        <taxon>Pseudomonadati</taxon>
        <taxon>Pseudomonadota</taxon>
        <taxon>Gammaproteobacteria</taxon>
        <taxon>Alkalimonas</taxon>
    </lineage>
</organism>
<dbReference type="OrthoDB" id="5771322at2"/>
<feature type="coiled-coil region" evidence="1">
    <location>
        <begin position="174"/>
        <end position="210"/>
    </location>
</feature>
<reference evidence="3 4" key="1">
    <citation type="submission" date="2016-10" db="EMBL/GenBank/DDBJ databases">
        <authorList>
            <person name="de Groot N.N."/>
        </authorList>
    </citation>
    <scope>NUCLEOTIDE SEQUENCE [LARGE SCALE GENOMIC DNA]</scope>
    <source>
        <strain evidence="3 4">CGMCC 1.3430</strain>
    </source>
</reference>
<evidence type="ECO:0008006" key="5">
    <source>
        <dbReference type="Google" id="ProtNLM"/>
    </source>
</evidence>
<keyword evidence="2" id="KW-0472">Membrane</keyword>
<keyword evidence="4" id="KW-1185">Reference proteome</keyword>
<evidence type="ECO:0000256" key="1">
    <source>
        <dbReference type="SAM" id="Coils"/>
    </source>
</evidence>
<evidence type="ECO:0000313" key="3">
    <source>
        <dbReference type="EMBL" id="SEA62195.1"/>
    </source>
</evidence>
<dbReference type="STRING" id="152573.SAMN04488051_104261"/>
<feature type="transmembrane region" description="Helical" evidence="2">
    <location>
        <begin position="12"/>
        <end position="30"/>
    </location>
</feature>
<accession>A0A1H4CP44</accession>
<evidence type="ECO:0000313" key="4">
    <source>
        <dbReference type="Proteomes" id="UP000198773"/>
    </source>
</evidence>
<dbReference type="AlphaFoldDB" id="A0A1H4CP44"/>
<protein>
    <recommendedName>
        <fullName evidence="5">Transmembrane protein</fullName>
    </recommendedName>
</protein>
<feature type="transmembrane region" description="Helical" evidence="2">
    <location>
        <begin position="96"/>
        <end position="115"/>
    </location>
</feature>
<proteinExistence type="predicted"/>
<dbReference type="RefSeq" id="WP_091342480.1">
    <property type="nucleotide sequence ID" value="NZ_FNRM01000004.1"/>
</dbReference>
<dbReference type="Proteomes" id="UP000198773">
    <property type="component" value="Unassembled WGS sequence"/>
</dbReference>
<dbReference type="EMBL" id="FNRM01000004">
    <property type="protein sequence ID" value="SEA62195.1"/>
    <property type="molecule type" value="Genomic_DNA"/>
</dbReference>
<gene>
    <name evidence="3" type="ORF">SAMN04488051_104261</name>
</gene>
<keyword evidence="1" id="KW-0175">Coiled coil</keyword>
<name>A0A1H4CP44_ALKAM</name>
<sequence length="212" mass="25156">MELNNPFKKSVAGFFLIALCLAILVVLFWLEPENIKSQIEAINSERQLIIHSSSHGYFLGIVLCLLLFLSMLIYVMPTVVRGKELTKKQKSFTNKYFIIPFVISFVLMFVFHFVLNSYYRQQMTANGYQRCPDTALLFARVTYSAWVKDPVLCHDSDVRRLVRRGYWEESFQVEQMLEQRIQREEARVQRFQREAERQEARRQREALEREQG</sequence>
<evidence type="ECO:0000256" key="2">
    <source>
        <dbReference type="SAM" id="Phobius"/>
    </source>
</evidence>
<keyword evidence="2" id="KW-0812">Transmembrane</keyword>
<feature type="transmembrane region" description="Helical" evidence="2">
    <location>
        <begin position="56"/>
        <end position="76"/>
    </location>
</feature>